<evidence type="ECO:0000256" key="1">
    <source>
        <dbReference type="SAM" id="SignalP"/>
    </source>
</evidence>
<reference evidence="2" key="1">
    <citation type="submission" date="2023-07" db="EMBL/GenBank/DDBJ databases">
        <title>draft genome sequence of fig (Ficus carica).</title>
        <authorList>
            <person name="Takahashi T."/>
            <person name="Nishimura K."/>
        </authorList>
    </citation>
    <scope>NUCLEOTIDE SEQUENCE</scope>
</reference>
<dbReference type="AlphaFoldDB" id="A0AA87ZJP4"/>
<keyword evidence="1" id="KW-0732">Signal</keyword>
<keyword evidence="3" id="KW-1185">Reference proteome</keyword>
<comment type="caution">
    <text evidence="2">The sequence shown here is derived from an EMBL/GenBank/DDBJ whole genome shotgun (WGS) entry which is preliminary data.</text>
</comment>
<feature type="signal peptide" evidence="1">
    <location>
        <begin position="1"/>
        <end position="20"/>
    </location>
</feature>
<evidence type="ECO:0000313" key="2">
    <source>
        <dbReference type="EMBL" id="GMN34220.1"/>
    </source>
</evidence>
<gene>
    <name evidence="2" type="ORF">TIFTF001_004566</name>
</gene>
<proteinExistence type="predicted"/>
<protein>
    <submittedName>
        <fullName evidence="2">Uncharacterized protein</fullName>
    </submittedName>
</protein>
<evidence type="ECO:0000313" key="3">
    <source>
        <dbReference type="Proteomes" id="UP001187192"/>
    </source>
</evidence>
<feature type="chain" id="PRO_5041662898" evidence="1">
    <location>
        <begin position="21"/>
        <end position="195"/>
    </location>
</feature>
<organism evidence="2 3">
    <name type="scientific">Ficus carica</name>
    <name type="common">Common fig</name>
    <dbReference type="NCBI Taxonomy" id="3494"/>
    <lineage>
        <taxon>Eukaryota</taxon>
        <taxon>Viridiplantae</taxon>
        <taxon>Streptophyta</taxon>
        <taxon>Embryophyta</taxon>
        <taxon>Tracheophyta</taxon>
        <taxon>Spermatophyta</taxon>
        <taxon>Magnoliopsida</taxon>
        <taxon>eudicotyledons</taxon>
        <taxon>Gunneridae</taxon>
        <taxon>Pentapetalae</taxon>
        <taxon>rosids</taxon>
        <taxon>fabids</taxon>
        <taxon>Rosales</taxon>
        <taxon>Moraceae</taxon>
        <taxon>Ficeae</taxon>
        <taxon>Ficus</taxon>
    </lineage>
</organism>
<dbReference type="EMBL" id="BTGU01000004">
    <property type="protein sequence ID" value="GMN34220.1"/>
    <property type="molecule type" value="Genomic_DNA"/>
</dbReference>
<name>A0AA87ZJP4_FICCA</name>
<sequence>MFFNLLRMILILQNRQACDGRGIYVYDLPSKFNKNLVGQCRDMVPWMDLCKYFSTGSPVRIGQSLCRRSPAKGKHLGVIGTPGQLPRVPDGWLGLRLAGATGTMDWRHVGPDPAQGTGGWLSPAPAGAGTGPVNRKATGGMWVRKTNISPRFNPRVRVLGAQPCPSDRRRSDWPVLTGLPNHTGCWCRRHFRHQQ</sequence>
<dbReference type="Proteomes" id="UP001187192">
    <property type="component" value="Unassembled WGS sequence"/>
</dbReference>
<accession>A0AA87ZJP4</accession>